<dbReference type="InterPro" id="IPR030383">
    <property type="entry name" value="G_VLIG_dom"/>
</dbReference>
<dbReference type="PROSITE" id="PS51717">
    <property type="entry name" value="G_VLIG"/>
    <property type="match status" value="1"/>
</dbReference>
<keyword evidence="4" id="KW-1185">Reference proteome</keyword>
<dbReference type="Pfam" id="PF25683">
    <property type="entry name" value="URGCP_GTPase"/>
    <property type="match status" value="1"/>
</dbReference>
<dbReference type="PANTHER" id="PTHR22796:SF1">
    <property type="entry name" value="VWFA DOMAIN-CONTAINING PROTEIN"/>
    <property type="match status" value="1"/>
</dbReference>
<feature type="region of interest" description="Disordered" evidence="1">
    <location>
        <begin position="641"/>
        <end position="664"/>
    </location>
</feature>
<feature type="domain" description="VLIG-type G" evidence="2">
    <location>
        <begin position="1200"/>
        <end position="1316"/>
    </location>
</feature>
<dbReference type="Proteomes" id="UP000243579">
    <property type="component" value="Unassembled WGS sequence"/>
</dbReference>
<proteinExistence type="predicted"/>
<dbReference type="InterPro" id="IPR027417">
    <property type="entry name" value="P-loop_NTPase"/>
</dbReference>
<protein>
    <recommendedName>
        <fullName evidence="2">VLIG-type G domain-containing protein</fullName>
    </recommendedName>
</protein>
<accession>A0A1V9Y600</accession>
<dbReference type="OrthoDB" id="72098at2759"/>
<name>A0A1V9Y600_ACHHY</name>
<reference evidence="3 4" key="1">
    <citation type="journal article" date="2014" name="Genome Biol. Evol.">
        <title>The secreted proteins of Achlya hypogyna and Thraustotheca clavata identify the ancestral oomycete secretome and reveal gene acquisitions by horizontal gene transfer.</title>
        <authorList>
            <person name="Misner I."/>
            <person name="Blouin N."/>
            <person name="Leonard G."/>
            <person name="Richards T.A."/>
            <person name="Lane C.E."/>
        </authorList>
    </citation>
    <scope>NUCLEOTIDE SEQUENCE [LARGE SCALE GENOMIC DNA]</scope>
    <source>
        <strain evidence="3 4">ATCC 48635</strain>
    </source>
</reference>
<dbReference type="EMBL" id="JNBR01002832">
    <property type="protein sequence ID" value="OQR81129.1"/>
    <property type="molecule type" value="Genomic_DNA"/>
</dbReference>
<evidence type="ECO:0000313" key="3">
    <source>
        <dbReference type="EMBL" id="OQR81129.1"/>
    </source>
</evidence>
<dbReference type="PANTHER" id="PTHR22796">
    <property type="entry name" value="URG4-RELATED"/>
    <property type="match status" value="1"/>
</dbReference>
<evidence type="ECO:0000313" key="4">
    <source>
        <dbReference type="Proteomes" id="UP000243579"/>
    </source>
</evidence>
<feature type="compositionally biased region" description="Basic residues" evidence="1">
    <location>
        <begin position="722"/>
        <end position="734"/>
    </location>
</feature>
<comment type="caution">
    <text evidence="3">The sequence shown here is derived from an EMBL/GenBank/DDBJ whole genome shotgun (WGS) entry which is preliminary data.</text>
</comment>
<evidence type="ECO:0000256" key="1">
    <source>
        <dbReference type="SAM" id="MobiDB-lite"/>
    </source>
</evidence>
<dbReference type="SUPFAM" id="SSF52540">
    <property type="entry name" value="P-loop containing nucleoside triphosphate hydrolases"/>
    <property type="match status" value="1"/>
</dbReference>
<organism evidence="3 4">
    <name type="scientific">Achlya hypogyna</name>
    <name type="common">Oomycete</name>
    <name type="synonym">Protoachlya hypogyna</name>
    <dbReference type="NCBI Taxonomy" id="1202772"/>
    <lineage>
        <taxon>Eukaryota</taxon>
        <taxon>Sar</taxon>
        <taxon>Stramenopiles</taxon>
        <taxon>Oomycota</taxon>
        <taxon>Saprolegniomycetes</taxon>
        <taxon>Saprolegniales</taxon>
        <taxon>Achlyaceae</taxon>
        <taxon>Achlya</taxon>
    </lineage>
</organism>
<feature type="region of interest" description="Disordered" evidence="1">
    <location>
        <begin position="720"/>
        <end position="744"/>
    </location>
</feature>
<evidence type="ECO:0000259" key="2">
    <source>
        <dbReference type="PROSITE" id="PS51717"/>
    </source>
</evidence>
<dbReference type="Gene3D" id="3.40.50.300">
    <property type="entry name" value="P-loop containing nucleotide triphosphate hydrolases"/>
    <property type="match status" value="1"/>
</dbReference>
<dbReference type="GO" id="GO:0005525">
    <property type="term" value="F:GTP binding"/>
    <property type="evidence" value="ECO:0007669"/>
    <property type="project" value="InterPro"/>
</dbReference>
<gene>
    <name evidence="3" type="ORF">ACHHYP_16720</name>
</gene>
<sequence length="2196" mass="241798">MKLIQELRAALRGDDSDTKDEVVTELNALTAKLGLDQWNIDQPKLQDSSALLERLKTLDAILLQALPQSTDIESSLSDEQVVARASGGAALYGVNLGMSEVHLTQRAPRPILQQPETCSLNGPILGSTVMEMTFTSISAASNFRSSVKSCGNSFAIDIHGSFGFFGASAGYSRGRQSAKGGKSEETTKTTSAAHVRYAFEPVKSFRFAQTSMRLSEEAITAARDVTNEEAADYFLDDFGSHVSCGDYHLGGIFWKTTELETTRAAAAADMVAGATKHASAHLSPEYATLGFGVGINVHPSSFEVHAGVTGTQKETQECEVVHRLECTGPQAPSYAIFQQLLHANNRTWFLIDRPASAQSLVGVWDLLVNENDCARAAELVRDAWLKRAQSHAALPQVHKAMERARVKAWLCDPSLGSELKNTPVTDESTAKHVAKRQATKLFLQATTAPDTVGDSVVDLLLLLLRFDCEFGLDLIVDFLRRPETQSILANLPTTSPRPTMQRIADLFAQVIDDKLMRAKPPVQIDAAFRNALQQSQQLAAHDSGEEIWEPPVVCAAEIPQVIEQLASSYLAAQIPNMHNLTTQLGALLVKNLLVSEPSAKQAALWEIANGYSCHEHGFDSDLTDVHIEHMVTRMRAVFQTSRPVDESSDDEVPPASPFRGPVRTSFRGGRSLRQLLVVAPRPDKTSDLPGLVWFTLKHRLSLVKELYGVGGVAAPVNSVRGGRGHRGVRGRGGRFGRGPAAPTSPTPPVLDALLQLQGSLTPAARAEVHRLLLDRRFLVPFLVSFSATKFQSEATALGLVETFIGNRRVSLMDDSACMRVAVVSKRPTKSSATKDWISGVFHVNSVHCLDRTHGNNVTTAATVAELGWGFLDRHTVHTPVMVLHVVGDYKPLLPFIHQFADALIVDSGGSEDKTATLPGGCVIYWCHGDEDEFEYLDADNLYGISLCCPITVSHNHITDFLLDEVTIDEARSPVGMLVVPRVVLPVESVPLTAADAFQRTDFVSLRSKDFELQQLFVQQASLTIALEREVNGPNRQVLLQKIQSLEVRRASGVRVVRRHPLLRYFMDVLQLQDAGLREIMVIDLERRLAENCDDISRGARDVYRQAREVLNKTETTATRRAYAAALDNWSLVVTGIEHLWRELSHVFASDPNHNGHLPQLAVQHLLDGFPLELMDGDAAMGNMKWIRAVLNRLGDSLPKGARIFVLSIMGVQSAGKSTLLNYMFGVRLRTSVSRCTRGINIQLLEVDGRAEYDYILLLDTEGIRSPEYVGMDGSAWRDNRMATLAILPSDATIILSKGESTVAISEILPIVLSVFLGSDLAEKVGGHLTANLYFAFNQIDLAQSSNMETIVDTLMKNLRDNAKKIQEIHANQVGLDDGPLQHVESSTEYFRDFRADIHDAAASDVRFLGMTQGPSAPPQDAPLPDYGERLLHFRDHVHARGCERGKAYRTVAEFNDALSRVWQCIGTANFQLNFAAVHEQVAYEHLMRLMAQHTQALAKIYSDAFDDVLKAISADDANGVPFVKGSSKYTLLLNDKVVGAVEKLELLVLGELTHDRFAQWKDGLQRKWTDQKRNQASHSVRLVEDKVAHVFLFKAQVSKYKQELQDELSKCIVKGDIDSALKEFDSLFEKKLARVRSDHTPLSHEVHRRVHNIFMEPGIFTSDQLVALHHRKVATAADPQTSLCRGGKYNGQRGGFNLSRSRGITPTALVRVPPTSESSMWTTIASWVPWTSTSKEAQVRDDVNEFVRGELAAVTRYTDDVVIGIMMKTKYSQIINKGLSQHLTTVAIATLYDALTAGLYEIQASWDYANSVVAKFATCKQSMRRFAESICEGHKAADLLAMTLGQWLKDNIPHAFEEEITSEVADLLKNQRWVQSAEAMQAFLDKDLLQRIGDGAIECVLDFIARPFDHSAFVMTNLIKAKVQECHGRVADAVVSTVKESIAVAAAAAGKADANRSECFVHELRLALQLRLKLSGTSALVESLPKAIPQLLNCDEQGPSIFTSVHKLSVPAAVLQSLDQCKEYLRESTVLSASLASSILDLIRDEAFGVANGVAPRCGKPCPMCGCPCTKALGHVGSQDSDDVPHDTYHQPSGLIGISWNVTEKLAEPSCPTSVLKGTLISHTDGTTTPFREFDKAFPGWAVPQPSQPLPLREYIFAKYQMELSQKYNKGKSTNIPQSYFHDLDDLTRQINRLTM</sequence>
<dbReference type="STRING" id="1202772.A0A1V9Y600"/>